<evidence type="ECO:0000256" key="2">
    <source>
        <dbReference type="SAM" id="Phobius"/>
    </source>
</evidence>
<proteinExistence type="predicted"/>
<feature type="compositionally biased region" description="Basic and acidic residues" evidence="1">
    <location>
        <begin position="165"/>
        <end position="187"/>
    </location>
</feature>
<evidence type="ECO:0000256" key="1">
    <source>
        <dbReference type="SAM" id="MobiDB-lite"/>
    </source>
</evidence>
<keyword evidence="2" id="KW-0812">Transmembrane</keyword>
<feature type="compositionally biased region" description="Polar residues" evidence="1">
    <location>
        <begin position="226"/>
        <end position="249"/>
    </location>
</feature>
<accession>A0ABR8SPA3</accession>
<protein>
    <submittedName>
        <fullName evidence="3">Uncharacterized protein</fullName>
    </submittedName>
</protein>
<feature type="transmembrane region" description="Helical" evidence="2">
    <location>
        <begin position="12"/>
        <end position="31"/>
    </location>
</feature>
<dbReference type="RefSeq" id="WP_191754206.1">
    <property type="nucleotide sequence ID" value="NZ_JACSQM010000005.1"/>
</dbReference>
<organism evidence="3 4">
    <name type="scientific">Fictibacillus norfolkensis</name>
    <dbReference type="NCBI Taxonomy" id="2762233"/>
    <lineage>
        <taxon>Bacteria</taxon>
        <taxon>Bacillati</taxon>
        <taxon>Bacillota</taxon>
        <taxon>Bacilli</taxon>
        <taxon>Bacillales</taxon>
        <taxon>Fictibacillaceae</taxon>
        <taxon>Fictibacillus</taxon>
    </lineage>
</organism>
<keyword evidence="4" id="KW-1185">Reference proteome</keyword>
<gene>
    <name evidence="3" type="ORF">H9648_12800</name>
</gene>
<keyword evidence="2" id="KW-0472">Membrane</keyword>
<dbReference type="Proteomes" id="UP000603641">
    <property type="component" value="Unassembled WGS sequence"/>
</dbReference>
<feature type="compositionally biased region" description="Low complexity" evidence="1">
    <location>
        <begin position="196"/>
        <end position="222"/>
    </location>
</feature>
<feature type="compositionally biased region" description="Basic and acidic residues" evidence="1">
    <location>
        <begin position="250"/>
        <end position="259"/>
    </location>
</feature>
<name>A0ABR8SPA3_9BACL</name>
<dbReference type="EMBL" id="JACSQM010000005">
    <property type="protein sequence ID" value="MBD7964934.1"/>
    <property type="molecule type" value="Genomic_DNA"/>
</dbReference>
<sequence length="259" mass="28845">MEQIRKRKKKRHVILSMIIMSYCLLFMVSKYDTFAWFTTQSYANGKITNAKTTDLLDIHVGNVKYLDNCQVQSSVKITNISKINIPVKLDLLSDSKSKYPKSNVLKPGQSLISETKDSNYLTSCKSTKITYHLFGFQGFVDEEIVIALDSTKMIKPIELPKEKIVEENKKEDPKTEDKQQPEVKVEEPIPTPSQPEQPAAPEQTEPETNTTAPSTEPAPTAPIENPATTNAENSQPATPATQSVGPPSTESKEVTSKDE</sequence>
<feature type="region of interest" description="Disordered" evidence="1">
    <location>
        <begin position="165"/>
        <end position="259"/>
    </location>
</feature>
<comment type="caution">
    <text evidence="3">The sequence shown here is derived from an EMBL/GenBank/DDBJ whole genome shotgun (WGS) entry which is preliminary data.</text>
</comment>
<evidence type="ECO:0000313" key="4">
    <source>
        <dbReference type="Proteomes" id="UP000603641"/>
    </source>
</evidence>
<reference evidence="3 4" key="1">
    <citation type="submission" date="2020-08" db="EMBL/GenBank/DDBJ databases">
        <title>A Genomic Blueprint of the Chicken Gut Microbiome.</title>
        <authorList>
            <person name="Gilroy R."/>
            <person name="Ravi A."/>
            <person name="Getino M."/>
            <person name="Pursley I."/>
            <person name="Horton D.L."/>
            <person name="Alikhan N.-F."/>
            <person name="Baker D."/>
            <person name="Gharbi K."/>
            <person name="Hall N."/>
            <person name="Watson M."/>
            <person name="Adriaenssens E.M."/>
            <person name="Foster-Nyarko E."/>
            <person name="Jarju S."/>
            <person name="Secka A."/>
            <person name="Antonio M."/>
            <person name="Oren A."/>
            <person name="Chaudhuri R."/>
            <person name="La Ragione R.M."/>
            <person name="Hildebrand F."/>
            <person name="Pallen M.J."/>
        </authorList>
    </citation>
    <scope>NUCLEOTIDE SEQUENCE [LARGE SCALE GENOMIC DNA]</scope>
    <source>
        <strain evidence="3 4">Sa2CUA10</strain>
    </source>
</reference>
<keyword evidence="2" id="KW-1133">Transmembrane helix</keyword>
<evidence type="ECO:0000313" key="3">
    <source>
        <dbReference type="EMBL" id="MBD7964934.1"/>
    </source>
</evidence>